<proteinExistence type="predicted"/>
<organism evidence="2 3">
    <name type="scientific">Nocardioides cavernae</name>
    <dbReference type="NCBI Taxonomy" id="1921566"/>
    <lineage>
        <taxon>Bacteria</taxon>
        <taxon>Bacillati</taxon>
        <taxon>Actinomycetota</taxon>
        <taxon>Actinomycetes</taxon>
        <taxon>Propionibacteriales</taxon>
        <taxon>Nocardioidaceae</taxon>
        <taxon>Nocardioides</taxon>
    </lineage>
</organism>
<protein>
    <recommendedName>
        <fullName evidence="4">Polysaccharide chain length determinant N-terminal domain-containing protein</fullName>
    </recommendedName>
</protein>
<keyword evidence="1" id="KW-0812">Transmembrane</keyword>
<evidence type="ECO:0000313" key="3">
    <source>
        <dbReference type="Proteomes" id="UP000549911"/>
    </source>
</evidence>
<evidence type="ECO:0000256" key="1">
    <source>
        <dbReference type="SAM" id="Phobius"/>
    </source>
</evidence>
<dbReference type="EMBL" id="JACCBW010000001">
    <property type="protein sequence ID" value="NYE35519.1"/>
    <property type="molecule type" value="Genomic_DNA"/>
</dbReference>
<dbReference type="AlphaFoldDB" id="A0A7Y9KQF6"/>
<feature type="transmembrane region" description="Helical" evidence="1">
    <location>
        <begin position="184"/>
        <end position="203"/>
    </location>
</feature>
<keyword evidence="1" id="KW-1133">Transmembrane helix</keyword>
<dbReference type="RefSeq" id="WP_179618162.1">
    <property type="nucleotide sequence ID" value="NZ_JACCBW010000001.1"/>
</dbReference>
<name>A0A7Y9KQF6_9ACTN</name>
<keyword evidence="1" id="KW-0472">Membrane</keyword>
<evidence type="ECO:0008006" key="4">
    <source>
        <dbReference type="Google" id="ProtNLM"/>
    </source>
</evidence>
<feature type="transmembrane region" description="Helical" evidence="1">
    <location>
        <begin position="12"/>
        <end position="32"/>
    </location>
</feature>
<gene>
    <name evidence="2" type="ORF">F4692_000623</name>
</gene>
<keyword evidence="3" id="KW-1185">Reference proteome</keyword>
<sequence>MTSGDLIGASLRWWYVVLVGAVLSLGGVYVATHQPTVYWTQFNVLLIGPKDPEFPNYLEDPRFTLYPVVGVVVSDLNGGKPGMDTASTDTNMVGQGIDDGVQVRVPNLGTQWRRDLSSSHLDVQVAAADPDEVERRADATVDAIAASLEERQDELRIVPGMRVTSIPATKDPTIYQVGGSRMRAAGASGMSGAALTFILVAWLDRRRARRASAHA</sequence>
<evidence type="ECO:0000313" key="2">
    <source>
        <dbReference type="EMBL" id="NYE35519.1"/>
    </source>
</evidence>
<reference evidence="2 3" key="2">
    <citation type="submission" date="2020-08" db="EMBL/GenBank/DDBJ databases">
        <title>The Agave Microbiome: Exploring the role of microbial communities in plant adaptations to desert environments.</title>
        <authorList>
            <person name="Partida-Martinez L.P."/>
        </authorList>
    </citation>
    <scope>NUCLEOTIDE SEQUENCE [LARGE SCALE GENOMIC DNA]</scope>
    <source>
        <strain evidence="2 3">AT2.17</strain>
    </source>
</reference>
<reference evidence="2 3" key="1">
    <citation type="submission" date="2020-07" db="EMBL/GenBank/DDBJ databases">
        <authorList>
            <person name="Partida-Martinez L."/>
            <person name="Huntemann M."/>
            <person name="Clum A."/>
            <person name="Wang J."/>
            <person name="Palaniappan K."/>
            <person name="Ritter S."/>
            <person name="Chen I.-M."/>
            <person name="Stamatis D."/>
            <person name="Reddy T."/>
            <person name="O'Malley R."/>
            <person name="Daum C."/>
            <person name="Shapiro N."/>
            <person name="Ivanova N."/>
            <person name="Kyrpides N."/>
            <person name="Woyke T."/>
        </authorList>
    </citation>
    <scope>NUCLEOTIDE SEQUENCE [LARGE SCALE GENOMIC DNA]</scope>
    <source>
        <strain evidence="2 3">AT2.17</strain>
    </source>
</reference>
<accession>A0A7Y9KQF6</accession>
<dbReference type="Proteomes" id="UP000549911">
    <property type="component" value="Unassembled WGS sequence"/>
</dbReference>
<comment type="caution">
    <text evidence="2">The sequence shown here is derived from an EMBL/GenBank/DDBJ whole genome shotgun (WGS) entry which is preliminary data.</text>
</comment>